<evidence type="ECO:0008006" key="3">
    <source>
        <dbReference type="Google" id="ProtNLM"/>
    </source>
</evidence>
<evidence type="ECO:0000313" key="2">
    <source>
        <dbReference type="EMBL" id="BFG69410.1"/>
    </source>
</evidence>
<evidence type="ECO:0000256" key="1">
    <source>
        <dbReference type="SAM" id="SignalP"/>
    </source>
</evidence>
<sequence length="339" mass="39412">MNGKKLLIFLLILVFNQIHAQRALPGFTVKDLGKGKVSISWINPYPSCNQLAIQRSTDSINFRTIFSAQSPELPANGFVDQKLPSAPRIYYRIFYVLKGGSYFFTDSKSPEPISSQTPPIVQIDDVSARIEIPKTEIKKDSTTTTTTVEKYIQIFKRGVPIFQLSVSAYRNFRDSLIKQTQDSLSVIKPGEINWKPFIPKPKEYVSVFVKDTLLVQIELPFYKRFKDSVTNTTKDTIYQITTFRAELHRFIPKPVWKPSIFIYTNTSGYLNISVPEKDFQLYRIIFFDAEGKELFRINKLKEHELVMDKANFKKSGWYDFELYKNNDLIEKNKFFLQKD</sequence>
<dbReference type="RefSeq" id="WP_353549734.1">
    <property type="nucleotide sequence ID" value="NZ_AP029612.1"/>
</dbReference>
<feature type="chain" id="PRO_5043927568" description="T9SS C-terminal target domain-containing protein" evidence="1">
    <location>
        <begin position="21"/>
        <end position="339"/>
    </location>
</feature>
<proteinExistence type="predicted"/>
<protein>
    <recommendedName>
        <fullName evidence="3">T9SS C-terminal target domain-containing protein</fullName>
    </recommendedName>
</protein>
<reference evidence="2" key="1">
    <citation type="submission" date="2024-02" db="EMBL/GenBank/DDBJ databases">
        <title>Sediminibacterium planktonica sp. nov. and Sediminibacterium longus sp. nov., isolated from surface lake and river water.</title>
        <authorList>
            <person name="Watanabe K."/>
            <person name="Takemine S."/>
            <person name="Ishii Y."/>
            <person name="Ogata Y."/>
            <person name="Shindo C."/>
            <person name="Suda W."/>
        </authorList>
    </citation>
    <scope>NUCLEOTIDE SEQUENCE</scope>
    <source>
        <strain evidence="2">KACHI17</strain>
    </source>
</reference>
<gene>
    <name evidence="2" type="ORF">KACHI17_02910</name>
</gene>
<keyword evidence="1" id="KW-0732">Signal</keyword>
<dbReference type="EMBL" id="AP029612">
    <property type="protein sequence ID" value="BFG69410.1"/>
    <property type="molecule type" value="Genomic_DNA"/>
</dbReference>
<name>A0AAT9GFI4_9BACT</name>
<accession>A0AAT9GFI4</accession>
<dbReference type="AlphaFoldDB" id="A0AAT9GFI4"/>
<organism evidence="2">
    <name type="scientific">Sediminibacterium sp. KACHI17</name>
    <dbReference type="NCBI Taxonomy" id="1751071"/>
    <lineage>
        <taxon>Bacteria</taxon>
        <taxon>Pseudomonadati</taxon>
        <taxon>Bacteroidota</taxon>
        <taxon>Chitinophagia</taxon>
        <taxon>Chitinophagales</taxon>
        <taxon>Chitinophagaceae</taxon>
        <taxon>Sediminibacterium</taxon>
    </lineage>
</organism>
<feature type="signal peptide" evidence="1">
    <location>
        <begin position="1"/>
        <end position="20"/>
    </location>
</feature>